<gene>
    <name evidence="1" type="ORF">ACJMK2_002905</name>
</gene>
<protein>
    <submittedName>
        <fullName evidence="1">Uncharacterized protein</fullName>
    </submittedName>
</protein>
<evidence type="ECO:0000313" key="1">
    <source>
        <dbReference type="EMBL" id="KAL3890623.1"/>
    </source>
</evidence>
<reference evidence="1 2" key="1">
    <citation type="submission" date="2024-11" db="EMBL/GenBank/DDBJ databases">
        <title>Chromosome-level genome assembly of the freshwater bivalve Anodonta woodiana.</title>
        <authorList>
            <person name="Chen X."/>
        </authorList>
    </citation>
    <scope>NUCLEOTIDE SEQUENCE [LARGE SCALE GENOMIC DNA]</scope>
    <source>
        <strain evidence="1">MN2024</strain>
        <tissue evidence="1">Gills</tissue>
    </source>
</reference>
<accession>A0ABD3XZZ7</accession>
<keyword evidence="2" id="KW-1185">Reference proteome</keyword>
<proteinExistence type="predicted"/>
<sequence length="658" mass="74852">MQKGIVDLTRQVMLQQLYVEEKIRSDGASGLKQVRHHGDGTKPFYGASHVDGSVASMHDHANYIRTVGLGELGMVMNGIDFRTRHNDYHLLMPSQHTKEYNKLDEIQFPNVPPEVLSKHTVEEQITEMREWFKAWRDQNHVKRDYRKYFKPVLCYMEGGWTTNTQTLEEPFSSDRHHIDASSWFDLQDKVRFTSYSGGKSNLENYAYLPTTIMNVVNGTPEYAQWNYRIACHPLSRDVPLNAFIPQDDLKARLARTQNMTQYINSRTCRFSLTATINGNAHRSPDKNKGYSWGLLDELMYEIPGKDNYIANITDDPFGLTAYHTRSTTHNLTKLNTGYYHRWYKVLEHDAMGQTNIHRGFADENLFVAATTQPHIAPMKVRSCHKETDGHHHQHDVCNDYIHRYTYAIPLEIIYLTPLYKWNPFDLPYHGDSNSNEAKIVTKNGRNGDLSPEKALNGTHSAFFYKTPNAFFSGSETEKDKADTARGVVGVLDKHNVVQHVAASGTRIFLPNIDGVGMLRTRFPIMPIHGEGAAVWREVAAMKEMLMNMGTFAPLFESAPTSVVDVKALLAMKEYHFIVPPTTRDPPGLHSHDITLHGDDIENLKAGHELKGIFTSLANGHQHSIDISYQNGQYNISSCDGLPRCWDDHGTTLLENTNN</sequence>
<evidence type="ECO:0000313" key="2">
    <source>
        <dbReference type="Proteomes" id="UP001634394"/>
    </source>
</evidence>
<comment type="caution">
    <text evidence="1">The sequence shown here is derived from an EMBL/GenBank/DDBJ whole genome shotgun (WGS) entry which is preliminary data.</text>
</comment>
<name>A0ABD3XZZ7_SINWO</name>
<dbReference type="AlphaFoldDB" id="A0ABD3XZZ7"/>
<dbReference type="Proteomes" id="UP001634394">
    <property type="component" value="Unassembled WGS sequence"/>
</dbReference>
<organism evidence="1 2">
    <name type="scientific">Sinanodonta woodiana</name>
    <name type="common">Chinese pond mussel</name>
    <name type="synonym">Anodonta woodiana</name>
    <dbReference type="NCBI Taxonomy" id="1069815"/>
    <lineage>
        <taxon>Eukaryota</taxon>
        <taxon>Metazoa</taxon>
        <taxon>Spiralia</taxon>
        <taxon>Lophotrochozoa</taxon>
        <taxon>Mollusca</taxon>
        <taxon>Bivalvia</taxon>
        <taxon>Autobranchia</taxon>
        <taxon>Heteroconchia</taxon>
        <taxon>Palaeoheterodonta</taxon>
        <taxon>Unionida</taxon>
        <taxon>Unionoidea</taxon>
        <taxon>Unionidae</taxon>
        <taxon>Unioninae</taxon>
        <taxon>Sinanodonta</taxon>
    </lineage>
</organism>
<dbReference type="EMBL" id="JBJQND010000001">
    <property type="protein sequence ID" value="KAL3890623.1"/>
    <property type="molecule type" value="Genomic_DNA"/>
</dbReference>